<feature type="transmembrane region" description="Helical" evidence="19">
    <location>
        <begin position="30"/>
        <end position="48"/>
    </location>
</feature>
<evidence type="ECO:0000256" key="16">
    <source>
        <dbReference type="ARBA" id="ARBA00032853"/>
    </source>
</evidence>
<reference evidence="20 21" key="1">
    <citation type="submission" date="2019-03" db="EMBL/GenBank/DDBJ databases">
        <title>Genomic Encyclopedia of Type Strains, Phase IV (KMG-IV): sequencing the most valuable type-strain genomes for metagenomic binning, comparative biology and taxonomic classification.</title>
        <authorList>
            <person name="Goeker M."/>
        </authorList>
    </citation>
    <scope>NUCLEOTIDE SEQUENCE [LARGE SCALE GENOMIC DNA]</scope>
    <source>
        <strain evidence="20 21">DSM 45765</strain>
    </source>
</reference>
<evidence type="ECO:0000256" key="18">
    <source>
        <dbReference type="ARBA" id="ARBA00049504"/>
    </source>
</evidence>
<dbReference type="PANTHER" id="PTHR34148">
    <property type="entry name" value="ADENOSYLCOBINAMIDE-GDP RIBAZOLETRANSFERASE"/>
    <property type="match status" value="1"/>
</dbReference>
<comment type="caution">
    <text evidence="20">The sequence shown here is derived from an EMBL/GenBank/DDBJ whole genome shotgun (WGS) entry which is preliminary data.</text>
</comment>
<dbReference type="AlphaFoldDB" id="A0A4R2QY31"/>
<evidence type="ECO:0000256" key="15">
    <source>
        <dbReference type="ARBA" id="ARBA00032605"/>
    </source>
</evidence>
<evidence type="ECO:0000256" key="14">
    <source>
        <dbReference type="ARBA" id="ARBA00025228"/>
    </source>
</evidence>
<dbReference type="NCBIfam" id="TIGR00317">
    <property type="entry name" value="cobS"/>
    <property type="match status" value="1"/>
</dbReference>
<protein>
    <recommendedName>
        <fullName evidence="6 19">Adenosylcobinamide-GDP ribazoletransferase</fullName>
        <ecNumber evidence="5 19">2.7.8.26</ecNumber>
    </recommendedName>
    <alternativeName>
        <fullName evidence="16 19">Cobalamin synthase</fullName>
    </alternativeName>
    <alternativeName>
        <fullName evidence="15 19">Cobalamin-5'-phosphate synthase</fullName>
    </alternativeName>
</protein>
<evidence type="ECO:0000256" key="10">
    <source>
        <dbReference type="ARBA" id="ARBA00022692"/>
    </source>
</evidence>
<dbReference type="Pfam" id="PF02654">
    <property type="entry name" value="CobS"/>
    <property type="match status" value="1"/>
</dbReference>
<keyword evidence="10 19" id="KW-0812">Transmembrane</keyword>
<name>A0A4R2QY31_9PSEU</name>
<dbReference type="GO" id="GO:0051073">
    <property type="term" value="F:adenosylcobinamide-GDP ribazoletransferase activity"/>
    <property type="evidence" value="ECO:0007669"/>
    <property type="project" value="UniProtKB-UniRule"/>
</dbReference>
<evidence type="ECO:0000256" key="3">
    <source>
        <dbReference type="ARBA" id="ARBA00004663"/>
    </source>
</evidence>
<dbReference type="GO" id="GO:0005886">
    <property type="term" value="C:plasma membrane"/>
    <property type="evidence" value="ECO:0007669"/>
    <property type="project" value="UniProtKB-SubCell"/>
</dbReference>
<evidence type="ECO:0000256" key="19">
    <source>
        <dbReference type="HAMAP-Rule" id="MF_00719"/>
    </source>
</evidence>
<comment type="subcellular location">
    <subcellularLocation>
        <location evidence="2 19">Cell membrane</location>
        <topology evidence="2 19">Multi-pass membrane protein</topology>
    </subcellularLocation>
</comment>
<dbReference type="RefSeq" id="WP_132876457.1">
    <property type="nucleotide sequence ID" value="NZ_SLXQ01000002.1"/>
</dbReference>
<keyword evidence="12 19" id="KW-1133">Transmembrane helix</keyword>
<proteinExistence type="inferred from homology"/>
<dbReference type="GO" id="GO:0008818">
    <property type="term" value="F:cobalamin 5'-phosphate synthase activity"/>
    <property type="evidence" value="ECO:0007669"/>
    <property type="project" value="UniProtKB-UniRule"/>
</dbReference>
<comment type="catalytic activity">
    <reaction evidence="18 19">
        <text>alpha-ribazole 5'-phosphate + adenosylcob(III)inamide-GDP = adenosylcob(III)alamin 5'-phosphate + GMP + H(+)</text>
        <dbReference type="Rhea" id="RHEA:23560"/>
        <dbReference type="ChEBI" id="CHEBI:15378"/>
        <dbReference type="ChEBI" id="CHEBI:57918"/>
        <dbReference type="ChEBI" id="CHEBI:58115"/>
        <dbReference type="ChEBI" id="CHEBI:60487"/>
        <dbReference type="ChEBI" id="CHEBI:60493"/>
        <dbReference type="EC" id="2.7.8.26"/>
    </reaction>
</comment>
<comment type="caution">
    <text evidence="19">Lacks conserved residue(s) required for the propagation of feature annotation.</text>
</comment>
<dbReference type="EC" id="2.7.8.26" evidence="5 19"/>
<organism evidence="20 21">
    <name type="scientific">Tamaricihabitans halophyticus</name>
    <dbReference type="NCBI Taxonomy" id="1262583"/>
    <lineage>
        <taxon>Bacteria</taxon>
        <taxon>Bacillati</taxon>
        <taxon>Actinomycetota</taxon>
        <taxon>Actinomycetes</taxon>
        <taxon>Pseudonocardiales</taxon>
        <taxon>Pseudonocardiaceae</taxon>
        <taxon>Tamaricihabitans</taxon>
    </lineage>
</organism>
<keyword evidence="11 19" id="KW-0460">Magnesium</keyword>
<evidence type="ECO:0000256" key="6">
    <source>
        <dbReference type="ARBA" id="ARBA00015850"/>
    </source>
</evidence>
<evidence type="ECO:0000313" key="21">
    <source>
        <dbReference type="Proteomes" id="UP000294911"/>
    </source>
</evidence>
<evidence type="ECO:0000256" key="13">
    <source>
        <dbReference type="ARBA" id="ARBA00023136"/>
    </source>
</evidence>
<keyword evidence="13 19" id="KW-0472">Membrane</keyword>
<comment type="catalytic activity">
    <reaction evidence="17 19">
        <text>alpha-ribazole + adenosylcob(III)inamide-GDP = adenosylcob(III)alamin + GMP + H(+)</text>
        <dbReference type="Rhea" id="RHEA:16049"/>
        <dbReference type="ChEBI" id="CHEBI:10329"/>
        <dbReference type="ChEBI" id="CHEBI:15378"/>
        <dbReference type="ChEBI" id="CHEBI:18408"/>
        <dbReference type="ChEBI" id="CHEBI:58115"/>
        <dbReference type="ChEBI" id="CHEBI:60487"/>
        <dbReference type="EC" id="2.7.8.26"/>
    </reaction>
</comment>
<keyword evidence="21" id="KW-1185">Reference proteome</keyword>
<dbReference type="HAMAP" id="MF_00719">
    <property type="entry name" value="CobS"/>
    <property type="match status" value="1"/>
</dbReference>
<accession>A0A4R2QY31</accession>
<evidence type="ECO:0000256" key="17">
    <source>
        <dbReference type="ARBA" id="ARBA00048623"/>
    </source>
</evidence>
<comment type="function">
    <text evidence="14 19">Joins adenosylcobinamide-GDP and alpha-ribazole to generate adenosylcobalamin (Ado-cobalamin). Also synthesizes adenosylcobalamin 5'-phosphate from adenosylcobinamide-GDP and alpha-ribazole 5'-phosphate.</text>
</comment>
<dbReference type="PANTHER" id="PTHR34148:SF1">
    <property type="entry name" value="ADENOSYLCOBINAMIDE-GDP RIBAZOLETRANSFERASE"/>
    <property type="match status" value="1"/>
</dbReference>
<feature type="transmembrane region" description="Helical" evidence="19">
    <location>
        <begin position="161"/>
        <end position="188"/>
    </location>
</feature>
<evidence type="ECO:0000256" key="5">
    <source>
        <dbReference type="ARBA" id="ARBA00013200"/>
    </source>
</evidence>
<gene>
    <name evidence="19" type="primary">cobS</name>
    <name evidence="20" type="ORF">EV191_102295</name>
</gene>
<sequence length="246" mass="24651">MRLALSWLTVLPVAGGSVEARDCRRAISLAPLVGVLLGCFALGVLAGLHQLGAPALVAGILTVGALALATRGMHVDGLADTADGLGCYGPPARALEVMRDGGVGPFGAVTLLVVYGTQAACFASVLHSGRWWVVPLAVATGRAALGWCCRRGVPSARAEGLGALVAGSQPLPVPLGWTALLAGAAVLTIPELPWLGPLAVVLATALVVAVLPHIRKRFGGITGDVLGAAVELATTVTLVVCVSATA</sequence>
<dbReference type="Proteomes" id="UP000294911">
    <property type="component" value="Unassembled WGS sequence"/>
</dbReference>
<keyword evidence="8 19" id="KW-0169">Cobalamin biosynthesis</keyword>
<evidence type="ECO:0000256" key="12">
    <source>
        <dbReference type="ARBA" id="ARBA00022989"/>
    </source>
</evidence>
<evidence type="ECO:0000256" key="4">
    <source>
        <dbReference type="ARBA" id="ARBA00010561"/>
    </source>
</evidence>
<feature type="transmembrane region" description="Helical" evidence="19">
    <location>
        <begin position="194"/>
        <end position="214"/>
    </location>
</feature>
<evidence type="ECO:0000256" key="9">
    <source>
        <dbReference type="ARBA" id="ARBA00022679"/>
    </source>
</evidence>
<evidence type="ECO:0000256" key="2">
    <source>
        <dbReference type="ARBA" id="ARBA00004651"/>
    </source>
</evidence>
<evidence type="ECO:0000256" key="11">
    <source>
        <dbReference type="ARBA" id="ARBA00022842"/>
    </source>
</evidence>
<dbReference type="UniPathway" id="UPA00148">
    <property type="reaction ID" value="UER00238"/>
</dbReference>
<dbReference type="GO" id="GO:0009236">
    <property type="term" value="P:cobalamin biosynthetic process"/>
    <property type="evidence" value="ECO:0007669"/>
    <property type="project" value="UniProtKB-UniRule"/>
</dbReference>
<evidence type="ECO:0000313" key="20">
    <source>
        <dbReference type="EMBL" id="TCP55083.1"/>
    </source>
</evidence>
<comment type="pathway">
    <text evidence="3 19">Cofactor biosynthesis; adenosylcobalamin biosynthesis; adenosylcobalamin from cob(II)yrinate a,c-diamide: step 7/7.</text>
</comment>
<comment type="cofactor">
    <cofactor evidence="1 19">
        <name>Mg(2+)</name>
        <dbReference type="ChEBI" id="CHEBI:18420"/>
    </cofactor>
</comment>
<keyword evidence="9 19" id="KW-0808">Transferase</keyword>
<comment type="similarity">
    <text evidence="4 19">Belongs to the CobS family.</text>
</comment>
<dbReference type="OrthoDB" id="9794223at2"/>
<evidence type="ECO:0000256" key="1">
    <source>
        <dbReference type="ARBA" id="ARBA00001946"/>
    </source>
</evidence>
<dbReference type="EMBL" id="SLXQ01000002">
    <property type="protein sequence ID" value="TCP55083.1"/>
    <property type="molecule type" value="Genomic_DNA"/>
</dbReference>
<evidence type="ECO:0000256" key="8">
    <source>
        <dbReference type="ARBA" id="ARBA00022573"/>
    </source>
</evidence>
<evidence type="ECO:0000256" key="7">
    <source>
        <dbReference type="ARBA" id="ARBA00022475"/>
    </source>
</evidence>
<keyword evidence="7 19" id="KW-1003">Cell membrane</keyword>
<dbReference type="InterPro" id="IPR003805">
    <property type="entry name" value="CobS"/>
</dbReference>